<dbReference type="OrthoDB" id="6649420at2"/>
<gene>
    <name evidence="2" type="ORF">A9Z60_00880</name>
</gene>
<keyword evidence="1" id="KW-0472">Membrane</keyword>
<evidence type="ECO:0000313" key="3">
    <source>
        <dbReference type="Proteomes" id="UP000092671"/>
    </source>
</evidence>
<keyword evidence="1" id="KW-0812">Transmembrane</keyword>
<dbReference type="EMBL" id="LZDN01000001">
    <property type="protein sequence ID" value="OBX52268.1"/>
    <property type="molecule type" value="Genomic_DNA"/>
</dbReference>
<feature type="transmembrane region" description="Helical" evidence="1">
    <location>
        <begin position="133"/>
        <end position="155"/>
    </location>
</feature>
<organism evidence="2 3">
    <name type="scientific">Moraxella nonliquefaciens</name>
    <dbReference type="NCBI Taxonomy" id="478"/>
    <lineage>
        <taxon>Bacteria</taxon>
        <taxon>Pseudomonadati</taxon>
        <taxon>Pseudomonadota</taxon>
        <taxon>Gammaproteobacteria</taxon>
        <taxon>Moraxellales</taxon>
        <taxon>Moraxellaceae</taxon>
        <taxon>Moraxella</taxon>
    </lineage>
</organism>
<dbReference type="Proteomes" id="UP000092671">
    <property type="component" value="Unassembled WGS sequence"/>
</dbReference>
<dbReference type="RefSeq" id="WP_066890815.1">
    <property type="nucleotide sequence ID" value="NZ_LZDN01000001.1"/>
</dbReference>
<evidence type="ECO:0000256" key="1">
    <source>
        <dbReference type="SAM" id="Phobius"/>
    </source>
</evidence>
<proteinExistence type="predicted"/>
<dbReference type="AlphaFoldDB" id="A0A1B8PMI7"/>
<comment type="caution">
    <text evidence="2">The sequence shown here is derived from an EMBL/GenBank/DDBJ whole genome shotgun (WGS) entry which is preliminary data.</text>
</comment>
<accession>A0A1B8PMI7</accession>
<feature type="transmembrane region" description="Helical" evidence="1">
    <location>
        <begin position="24"/>
        <end position="45"/>
    </location>
</feature>
<name>A0A1B8PMI7_MORNO</name>
<evidence type="ECO:0000313" key="2">
    <source>
        <dbReference type="EMBL" id="OBX52268.1"/>
    </source>
</evidence>
<evidence type="ECO:0008006" key="4">
    <source>
        <dbReference type="Google" id="ProtNLM"/>
    </source>
</evidence>
<sequence length="184" mass="20987">MSKSKDPNKVNLGEVFALITSNKALCWVVVLITALIIAVLCGIAYHNQQKTIKKHELLKDNGVLILATSYREHCGKNATRFYRFDVNGKRYIKSVGMSCGKPLGDTVEVYYLKDKPHINLFKTQLQHGVPSHWHSVFMIIVCTCSLLFLTVYKIIHSYLVAEKHSQNELKLRKNNDQFIPPKTL</sequence>
<protein>
    <recommendedName>
        <fullName evidence="4">DUF3592 domain-containing protein</fullName>
    </recommendedName>
</protein>
<keyword evidence="1" id="KW-1133">Transmembrane helix</keyword>
<reference evidence="2 3" key="1">
    <citation type="submission" date="2016-06" db="EMBL/GenBank/DDBJ databases">
        <title>Draft genome of Moraxella nonliquefaciens CCUG 60284.</title>
        <authorList>
            <person name="Salva-Serra F."/>
            <person name="Engstrom-Jakobsson H."/>
            <person name="Thorell K."/>
            <person name="Gonzales-Siles L."/>
            <person name="Karlsson R."/>
            <person name="Boulund F."/>
            <person name="Engstrand L."/>
            <person name="Kristiansson E."/>
            <person name="Moore E."/>
        </authorList>
    </citation>
    <scope>NUCLEOTIDE SEQUENCE [LARGE SCALE GENOMIC DNA]</scope>
    <source>
        <strain evidence="2 3">CCUG 60284</strain>
    </source>
</reference>